<evidence type="ECO:0000256" key="2">
    <source>
        <dbReference type="ARBA" id="ARBA00022448"/>
    </source>
</evidence>
<keyword evidence="4 6" id="KW-1133">Transmembrane helix</keyword>
<dbReference type="Pfam" id="PF01490">
    <property type="entry name" value="Aa_trans"/>
    <property type="match status" value="1"/>
</dbReference>
<feature type="domain" description="Amino acid transporter transmembrane" evidence="7">
    <location>
        <begin position="32"/>
        <end position="136"/>
    </location>
</feature>
<comment type="subcellular location">
    <subcellularLocation>
        <location evidence="1">Membrane</location>
    </subcellularLocation>
</comment>
<protein>
    <submittedName>
        <fullName evidence="9">Amino acid transporter transmembrane domain-containing protein</fullName>
    </submittedName>
</protein>
<evidence type="ECO:0000256" key="4">
    <source>
        <dbReference type="ARBA" id="ARBA00022989"/>
    </source>
</evidence>
<accession>A0A915DUI9</accession>
<evidence type="ECO:0000313" key="8">
    <source>
        <dbReference type="Proteomes" id="UP000887574"/>
    </source>
</evidence>
<dbReference type="AlphaFoldDB" id="A0A915DUI9"/>
<evidence type="ECO:0000256" key="5">
    <source>
        <dbReference type="ARBA" id="ARBA00023136"/>
    </source>
</evidence>
<evidence type="ECO:0000313" key="9">
    <source>
        <dbReference type="WBParaSite" id="jg2365"/>
    </source>
</evidence>
<reference evidence="9" key="1">
    <citation type="submission" date="2022-11" db="UniProtKB">
        <authorList>
            <consortium name="WormBaseParasite"/>
        </authorList>
    </citation>
    <scope>IDENTIFICATION</scope>
</reference>
<evidence type="ECO:0000256" key="3">
    <source>
        <dbReference type="ARBA" id="ARBA00022692"/>
    </source>
</evidence>
<proteinExistence type="predicted"/>
<dbReference type="WBParaSite" id="jg2365">
    <property type="protein sequence ID" value="jg2365"/>
    <property type="gene ID" value="jg2365"/>
</dbReference>
<keyword evidence="2" id="KW-0813">Transport</keyword>
<dbReference type="GO" id="GO:0016020">
    <property type="term" value="C:membrane"/>
    <property type="evidence" value="ECO:0007669"/>
    <property type="project" value="UniProtKB-SubCell"/>
</dbReference>
<evidence type="ECO:0000259" key="7">
    <source>
        <dbReference type="Pfam" id="PF01490"/>
    </source>
</evidence>
<feature type="transmembrane region" description="Helical" evidence="6">
    <location>
        <begin position="32"/>
        <end position="56"/>
    </location>
</feature>
<evidence type="ECO:0000256" key="6">
    <source>
        <dbReference type="SAM" id="Phobius"/>
    </source>
</evidence>
<organism evidence="8 9">
    <name type="scientific">Ditylenchus dipsaci</name>
    <dbReference type="NCBI Taxonomy" id="166011"/>
    <lineage>
        <taxon>Eukaryota</taxon>
        <taxon>Metazoa</taxon>
        <taxon>Ecdysozoa</taxon>
        <taxon>Nematoda</taxon>
        <taxon>Chromadorea</taxon>
        <taxon>Rhabditida</taxon>
        <taxon>Tylenchina</taxon>
        <taxon>Tylenchomorpha</taxon>
        <taxon>Sphaerularioidea</taxon>
        <taxon>Anguinidae</taxon>
        <taxon>Anguininae</taxon>
        <taxon>Ditylenchus</taxon>
    </lineage>
</organism>
<feature type="transmembrane region" description="Helical" evidence="6">
    <location>
        <begin position="62"/>
        <end position="83"/>
    </location>
</feature>
<keyword evidence="5 6" id="KW-0472">Membrane</keyword>
<keyword evidence="8" id="KW-1185">Reference proteome</keyword>
<name>A0A915DUI9_9BILA</name>
<dbReference type="PANTHER" id="PTHR48017">
    <property type="entry name" value="OS05G0424000 PROTEIN-RELATED"/>
    <property type="match status" value="1"/>
</dbReference>
<keyword evidence="3 6" id="KW-0812">Transmembrane</keyword>
<dbReference type="InterPro" id="IPR013057">
    <property type="entry name" value="AA_transpt_TM"/>
</dbReference>
<dbReference type="Proteomes" id="UP000887574">
    <property type="component" value="Unplaced"/>
</dbReference>
<sequence>MHNINQISGNDLFPAKNIQLQPNGHFEKAKGLNWFITGLFIVGDLAGGGMVALPMAMVQTGIVLGLILNVAMAMIKAYTAYLLGQCWVILQQNWPEEYATEHCRRPYPEIGSRALGPRMKTFVSICIDFTQFGVCFSG</sequence>
<evidence type="ECO:0000256" key="1">
    <source>
        <dbReference type="ARBA" id="ARBA00004370"/>
    </source>
</evidence>